<evidence type="ECO:0000313" key="1">
    <source>
        <dbReference type="EMBL" id="VFJ42280.1"/>
    </source>
</evidence>
<protein>
    <submittedName>
        <fullName evidence="1">Uncharacterized protein</fullName>
    </submittedName>
</protein>
<evidence type="ECO:0000313" key="2">
    <source>
        <dbReference type="EMBL" id="VFJ73124.1"/>
    </source>
</evidence>
<organism evidence="1">
    <name type="scientific">Candidatus Kentrum sp. FW</name>
    <dbReference type="NCBI Taxonomy" id="2126338"/>
    <lineage>
        <taxon>Bacteria</taxon>
        <taxon>Pseudomonadati</taxon>
        <taxon>Pseudomonadota</taxon>
        <taxon>Gammaproteobacteria</taxon>
        <taxon>Candidatus Kentrum</taxon>
    </lineage>
</organism>
<reference evidence="1" key="1">
    <citation type="submission" date="2019-02" db="EMBL/GenBank/DDBJ databases">
        <authorList>
            <person name="Gruber-Vodicka R. H."/>
            <person name="Seah K. B. B."/>
        </authorList>
    </citation>
    <scope>NUCLEOTIDE SEQUENCE</scope>
    <source>
        <strain evidence="2">BECK_BZ131</strain>
        <strain evidence="1">BECK_BZ15</strain>
    </source>
</reference>
<sequence>MIEKKREREKERYISQAMGYNGKRDERLEISRMVGKIIRETGKKNAEIANEMSALSGHRFTVQTLSGWRSLSKERFNIPLYAVPILEVVCGTRQITEWLVTKHGGAVLFGEEKLLIQLGREEWNRYQTANRIDALKQRMREYGSLA</sequence>
<dbReference type="EMBL" id="CAADEW010000001">
    <property type="protein sequence ID" value="VFJ42280.1"/>
    <property type="molecule type" value="Genomic_DNA"/>
</dbReference>
<dbReference type="EMBL" id="CAADFE010000045">
    <property type="protein sequence ID" value="VFJ73124.1"/>
    <property type="molecule type" value="Genomic_DNA"/>
</dbReference>
<dbReference type="AlphaFoldDB" id="A0A450RT62"/>
<name>A0A450RT62_9GAMM</name>
<proteinExistence type="predicted"/>
<gene>
    <name evidence="1" type="ORF">BECKFW1821A_GA0114235_100138</name>
    <name evidence="2" type="ORF">BECKFW1821C_GA0114237_10452</name>
</gene>
<accession>A0A450RT62</accession>